<accession>A0A7Z8YNY8</accession>
<reference evidence="3 4" key="1">
    <citation type="submission" date="2018-11" db="EMBL/GenBank/DDBJ databases">
        <authorList>
            <consortium name="Pathogen Informatics"/>
        </authorList>
    </citation>
    <scope>NUCLEOTIDE SEQUENCE [LARGE SCALE GENOMIC DNA]</scope>
    <source>
        <strain evidence="3 4">NCTC12929</strain>
    </source>
</reference>
<keyword evidence="1" id="KW-0732">Signal</keyword>
<dbReference type="AlphaFoldDB" id="A0A7Z8YNY8"/>
<gene>
    <name evidence="3" type="ORF">NCTC12929_01157</name>
</gene>
<organism evidence="3 4">
    <name type="scientific">Bergeyella zoohelcum</name>
    <dbReference type="NCBI Taxonomy" id="1015"/>
    <lineage>
        <taxon>Bacteria</taxon>
        <taxon>Pseudomonadati</taxon>
        <taxon>Bacteroidota</taxon>
        <taxon>Flavobacteriia</taxon>
        <taxon>Flavobacteriales</taxon>
        <taxon>Weeksellaceae</taxon>
        <taxon>Bergeyella</taxon>
    </lineage>
</organism>
<dbReference type="Proteomes" id="UP000270205">
    <property type="component" value="Unassembled WGS sequence"/>
</dbReference>
<dbReference type="EMBL" id="UYIV01000001">
    <property type="protein sequence ID" value="VDH03878.1"/>
    <property type="molecule type" value="Genomic_DNA"/>
</dbReference>
<comment type="caution">
    <text evidence="3">The sequence shown here is derived from an EMBL/GenBank/DDBJ whole genome shotgun (WGS) entry which is preliminary data.</text>
</comment>
<dbReference type="Pfam" id="PF13205">
    <property type="entry name" value="Big_5"/>
    <property type="match status" value="1"/>
</dbReference>
<feature type="domain" description="SbsA Ig-like" evidence="2">
    <location>
        <begin position="79"/>
        <end position="182"/>
    </location>
</feature>
<name>A0A7Z8YNY8_9FLAO</name>
<evidence type="ECO:0000313" key="4">
    <source>
        <dbReference type="Proteomes" id="UP000270205"/>
    </source>
</evidence>
<proteinExistence type="predicted"/>
<protein>
    <recommendedName>
        <fullName evidence="2">SbsA Ig-like domain-containing protein</fullName>
    </recommendedName>
</protein>
<evidence type="ECO:0000259" key="2">
    <source>
        <dbReference type="Pfam" id="PF13205"/>
    </source>
</evidence>
<evidence type="ECO:0000256" key="1">
    <source>
        <dbReference type="ARBA" id="ARBA00022729"/>
    </source>
</evidence>
<evidence type="ECO:0000313" key="3">
    <source>
        <dbReference type="EMBL" id="VDH03878.1"/>
    </source>
</evidence>
<sequence>MEFFFDNNEAYFHKESINDNQIKKSRQVHYTLHIKTNHSKNLTFAQNLFMKHIFGILLLIFTLFSCARLGAPVGGDQDTIAPRPLAVNIDSPFTQVPKDFRTLRIKFDEYITLKDIQKNLIISPPIKHITKILPSNLPTKELVIEWKDTLQANTTYSFNFGNAIRDNNEGNVLPYYNFAFSTGEKIADLYLSGYLKEGYHTEGGAKKSGTENASVKVVGLYPYKDTIDYHKKPIYITKVDEDGYFELNYLSKGTYKIIGFEDKNENAIFDSGTESIAFLRDTLHINESRSKVQLSLFPSKKAVKYVEAKEIPGGALFLFEGNTSEVNLQPENKDLVYKVHQKPHSDSVQVFVDTAQEIFKKNTPQNLTFEYTAGEKKGKASLFFRNTQPPTLSLSGEAILPPKSNFIIKSNLPLEKLDTSGWKLMQDSLTTIPFKAEIMPKDATKITISAEFLEDKKYTLTVPKASIISFFTANEKTHQWDFTLDQISNYGSLELRLKNTEQTPQFRWIQLINTEGKIIAERYTSDKNIKFPILKPGEYHARILVDENHDEFWSPADLQNQQYAEPVFIFPKKITIRPLWELIEDWNLENTTTPLDASSIIENKDEKTD</sequence>
<dbReference type="InterPro" id="IPR032812">
    <property type="entry name" value="SbsA_Ig"/>
</dbReference>